<name>G4NEE6_PYRO7</name>
<dbReference type="Pfam" id="PF08297">
    <property type="entry name" value="U3_snoRNA_assoc"/>
    <property type="match status" value="1"/>
</dbReference>
<dbReference type="AlphaFoldDB" id="G4NEE6"/>
<dbReference type="eggNOG" id="ENOG502S51X">
    <property type="taxonomic scope" value="Eukaryota"/>
</dbReference>
<feature type="region of interest" description="Disordered" evidence="1">
    <location>
        <begin position="179"/>
        <end position="343"/>
    </location>
</feature>
<dbReference type="OMA" id="FTRQPEE"/>
<feature type="region of interest" description="Disordered" evidence="1">
    <location>
        <begin position="1"/>
        <end position="167"/>
    </location>
</feature>
<dbReference type="EMBL" id="CM001235">
    <property type="protein sequence ID" value="EHA49423.1"/>
    <property type="molecule type" value="Genomic_DNA"/>
</dbReference>
<dbReference type="SMR" id="G4NEE6"/>
<reference evidence="2 3" key="1">
    <citation type="journal article" date="2005" name="Nature">
        <title>The genome sequence of the rice blast fungus Magnaporthe grisea.</title>
        <authorList>
            <person name="Dean R.A."/>
            <person name="Talbot N.J."/>
            <person name="Ebbole D.J."/>
            <person name="Farman M.L."/>
            <person name="Mitchell T.K."/>
            <person name="Orbach M.J."/>
            <person name="Thon M."/>
            <person name="Kulkarni R."/>
            <person name="Xu J.R."/>
            <person name="Pan H."/>
            <person name="Read N.D."/>
            <person name="Lee Y.H."/>
            <person name="Carbone I."/>
            <person name="Brown D."/>
            <person name="Oh Y.Y."/>
            <person name="Donofrio N."/>
            <person name="Jeong J.S."/>
            <person name="Soanes D.M."/>
            <person name="Djonovic S."/>
            <person name="Kolomiets E."/>
            <person name="Rehmeyer C."/>
            <person name="Li W."/>
            <person name="Harding M."/>
            <person name="Kim S."/>
            <person name="Lebrun M.H."/>
            <person name="Bohnert H."/>
            <person name="Coughlan S."/>
            <person name="Butler J."/>
            <person name="Calvo S."/>
            <person name="Ma L.J."/>
            <person name="Nicol R."/>
            <person name="Purcell S."/>
            <person name="Nusbaum C."/>
            <person name="Galagan J.E."/>
            <person name="Birren B.W."/>
        </authorList>
    </citation>
    <scope>NUCLEOTIDE SEQUENCE [LARGE SCALE GENOMIC DNA]</scope>
    <source>
        <strain evidence="3">70-15 / ATCC MYA-4617 / FGSC 8958</strain>
    </source>
</reference>
<feature type="compositionally biased region" description="Acidic residues" evidence="1">
    <location>
        <begin position="235"/>
        <end position="251"/>
    </location>
</feature>
<protein>
    <submittedName>
        <fullName evidence="2">Uncharacterized protein</fullName>
    </submittedName>
</protein>
<keyword evidence="3" id="KW-1185">Reference proteome</keyword>
<organism evidence="2 3">
    <name type="scientific">Pyricularia oryzae (strain 70-15 / ATCC MYA-4617 / FGSC 8958)</name>
    <name type="common">Rice blast fungus</name>
    <name type="synonym">Magnaporthe oryzae</name>
    <dbReference type="NCBI Taxonomy" id="242507"/>
    <lineage>
        <taxon>Eukaryota</taxon>
        <taxon>Fungi</taxon>
        <taxon>Dikarya</taxon>
        <taxon>Ascomycota</taxon>
        <taxon>Pezizomycotina</taxon>
        <taxon>Sordariomycetes</taxon>
        <taxon>Sordariomycetidae</taxon>
        <taxon>Magnaporthales</taxon>
        <taxon>Pyriculariaceae</taxon>
        <taxon>Pyricularia</taxon>
    </lineage>
</organism>
<dbReference type="GO" id="GO:0030515">
    <property type="term" value="F:snoRNA binding"/>
    <property type="evidence" value="ECO:0007669"/>
    <property type="project" value="InterPro"/>
</dbReference>
<proteinExistence type="predicted"/>
<dbReference type="OrthoDB" id="5245631at2759"/>
<feature type="compositionally biased region" description="Low complexity" evidence="1">
    <location>
        <begin position="268"/>
        <end position="280"/>
    </location>
</feature>
<feature type="compositionally biased region" description="Basic and acidic residues" evidence="1">
    <location>
        <begin position="1"/>
        <end position="10"/>
    </location>
</feature>
<dbReference type="InterPro" id="IPR013268">
    <property type="entry name" value="UTP16"/>
</dbReference>
<gene>
    <name evidence="2" type="ORF">MGG_00129</name>
</gene>
<feature type="compositionally biased region" description="Acidic residues" evidence="1">
    <location>
        <begin position="324"/>
        <end position="336"/>
    </location>
</feature>
<evidence type="ECO:0000313" key="2">
    <source>
        <dbReference type="EMBL" id="EHA49423.1"/>
    </source>
</evidence>
<feature type="compositionally biased region" description="Low complexity" evidence="1">
    <location>
        <begin position="87"/>
        <end position="97"/>
    </location>
</feature>
<dbReference type="VEuPathDB" id="FungiDB:MGG_00129"/>
<dbReference type="STRING" id="242507.G4NEE6"/>
<feature type="compositionally biased region" description="Basic residues" evidence="1">
    <location>
        <begin position="19"/>
        <end position="31"/>
    </location>
</feature>
<feature type="compositionally biased region" description="Basic residues" evidence="1">
    <location>
        <begin position="57"/>
        <end position="67"/>
    </location>
</feature>
<reference key="2">
    <citation type="submission" date="2011-05" db="EMBL/GenBank/DDBJ databases">
        <title>The Genome Sequence of Magnaporthe oryzae 70-15.</title>
        <authorList>
            <consortium name="The Broad Institute Genome Sequencing Platform"/>
            <person name="Ma L.-J."/>
            <person name="Dead R."/>
            <person name="Young S.K."/>
            <person name="Zeng Q."/>
            <person name="Gargeya S."/>
            <person name="Fitzgerald M."/>
            <person name="Haas B."/>
            <person name="Abouelleil A."/>
            <person name="Alvarado L."/>
            <person name="Arachchi H.M."/>
            <person name="Berlin A."/>
            <person name="Brown A."/>
            <person name="Chapman S.B."/>
            <person name="Chen Z."/>
            <person name="Dunbar C."/>
            <person name="Freedman E."/>
            <person name="Gearin G."/>
            <person name="Gellesch M."/>
            <person name="Goldberg J."/>
            <person name="Griggs A."/>
            <person name="Gujja S."/>
            <person name="Heiman D."/>
            <person name="Howarth C."/>
            <person name="Larson L."/>
            <person name="Lui A."/>
            <person name="MacDonald P.J.P."/>
            <person name="Mehta T."/>
            <person name="Montmayeur A."/>
            <person name="Murphy C."/>
            <person name="Neiman D."/>
            <person name="Pearson M."/>
            <person name="Priest M."/>
            <person name="Roberts A."/>
            <person name="Saif S."/>
            <person name="Shea T."/>
            <person name="Shenoy N."/>
            <person name="Sisk P."/>
            <person name="Stolte C."/>
            <person name="Sykes S."/>
            <person name="Yandava C."/>
            <person name="Wortman J."/>
            <person name="Nusbaum C."/>
            <person name="Birren B."/>
        </authorList>
    </citation>
    <scope>NUCLEOTIDE SEQUENCE</scope>
    <source>
        <strain>70-15</strain>
    </source>
</reference>
<dbReference type="GeneID" id="2674411"/>
<accession>G4NEE6</accession>
<dbReference type="HOGENOM" id="CLU_655644_0_0_1"/>
<dbReference type="RefSeq" id="XP_003719007.1">
    <property type="nucleotide sequence ID" value="XM_003718959.1"/>
</dbReference>
<sequence length="419" mass="45393">MRDEQFHVQESKTTQQKIHNTRHCCKIKLHKSLGAPESLLGSQFSGRKGRNLATKMCAKKTTKKSKSTRQDAAPSNKQKPAEVIELSSDSDSDVSSIGGDGQEEQPEQQPLATPATKRKAPQDVAGEDGDAPASSSASKRQRKLAVRVKQGGASGAGGGEAGKDNDGVVVRKTHLEISAPAAALSSARKPEAASTHVRFGEDDDDSNDKFFTPMERPTKKNLFDAAAKKAQAGEEKEEDSDDESGSDDDAPPEAVSSHAAAHQINDLAKQAAKAAEQQAASERLKRQRRDALFKTQARKRALDEAESSAAPKAAAPALLPAEFLESDDESDVDDDEESRKVEVRKPKKIKFETAERRAARQEGRGVADRRDGDTVYKVVRPLADTRLAPRASKRAAFDKKKLLSRGRVEVRKKGGFLLK</sequence>
<dbReference type="Proteomes" id="UP000009058">
    <property type="component" value="Chromosome 5"/>
</dbReference>
<feature type="compositionally biased region" description="Low complexity" evidence="1">
    <location>
        <begin position="307"/>
        <end position="323"/>
    </location>
</feature>
<dbReference type="InParanoid" id="G4NEE6"/>
<evidence type="ECO:0000313" key="3">
    <source>
        <dbReference type="Proteomes" id="UP000009058"/>
    </source>
</evidence>
<dbReference type="KEGG" id="mgr:MGG_00129"/>
<dbReference type="GO" id="GO:0006364">
    <property type="term" value="P:rRNA processing"/>
    <property type="evidence" value="ECO:0007669"/>
    <property type="project" value="InterPro"/>
</dbReference>
<evidence type="ECO:0000256" key="1">
    <source>
        <dbReference type="SAM" id="MobiDB-lite"/>
    </source>
</evidence>